<dbReference type="EMBL" id="FMTP01000009">
    <property type="protein sequence ID" value="SCW94645.1"/>
    <property type="molecule type" value="Genomic_DNA"/>
</dbReference>
<dbReference type="RefSeq" id="WP_091443663.1">
    <property type="nucleotide sequence ID" value="NZ_FMTP01000009.1"/>
</dbReference>
<gene>
    <name evidence="2" type="ORF">SAMN05660859_4122</name>
</gene>
<evidence type="ECO:0000256" key="1">
    <source>
        <dbReference type="SAM" id="Phobius"/>
    </source>
</evidence>
<keyword evidence="1" id="KW-0812">Transmembrane</keyword>
<name>A0A1G4UNW8_9HYPH</name>
<reference evidence="3" key="1">
    <citation type="submission" date="2016-10" db="EMBL/GenBank/DDBJ databases">
        <authorList>
            <person name="Varghese N."/>
            <person name="Submissions S."/>
        </authorList>
    </citation>
    <scope>NUCLEOTIDE SEQUENCE [LARGE SCALE GENOMIC DNA]</scope>
    <source>
        <strain evidence="3">CGMCC 1.1761</strain>
    </source>
</reference>
<evidence type="ECO:0000313" key="2">
    <source>
        <dbReference type="EMBL" id="SCW94645.1"/>
    </source>
</evidence>
<dbReference type="STRING" id="177413.SAMN05660859_4122"/>
<keyword evidence="1" id="KW-1133">Transmembrane helix</keyword>
<organism evidence="2 3">
    <name type="scientific">Ancylobacter rudongensis</name>
    <dbReference type="NCBI Taxonomy" id="177413"/>
    <lineage>
        <taxon>Bacteria</taxon>
        <taxon>Pseudomonadati</taxon>
        <taxon>Pseudomonadota</taxon>
        <taxon>Alphaproteobacteria</taxon>
        <taxon>Hyphomicrobiales</taxon>
        <taxon>Xanthobacteraceae</taxon>
        <taxon>Ancylobacter</taxon>
    </lineage>
</organism>
<accession>A0A1G4UNW8</accession>
<feature type="transmembrane region" description="Helical" evidence="1">
    <location>
        <begin position="6"/>
        <end position="25"/>
    </location>
</feature>
<proteinExistence type="predicted"/>
<protein>
    <submittedName>
        <fullName evidence="2">Uncharacterized protein</fullName>
    </submittedName>
</protein>
<dbReference type="AlphaFoldDB" id="A0A1G4UNW8"/>
<dbReference type="Proteomes" id="UP000198889">
    <property type="component" value="Unassembled WGS sequence"/>
</dbReference>
<sequence length="105" mass="11322">MTFSPAEAVLFVALVVTSGCVVLMYRKLNELSTVGRHYRLALHDSAAALDQAREAVALLNNDSRELIAELCVRIGEAEALVARLDRARADAAPATPTHPTEELHG</sequence>
<keyword evidence="3" id="KW-1185">Reference proteome</keyword>
<evidence type="ECO:0000313" key="3">
    <source>
        <dbReference type="Proteomes" id="UP000198889"/>
    </source>
</evidence>
<keyword evidence="1" id="KW-0472">Membrane</keyword>